<dbReference type="Pfam" id="PF03899">
    <property type="entry name" value="ATP-synt_I"/>
    <property type="match status" value="1"/>
</dbReference>
<dbReference type="RefSeq" id="WP_369453902.1">
    <property type="nucleotide sequence ID" value="NZ_JBGCUO010000001.1"/>
</dbReference>
<protein>
    <submittedName>
        <fullName evidence="7">ATP synthase subunit I</fullName>
    </submittedName>
</protein>
<dbReference type="Proteomes" id="UP001562065">
    <property type="component" value="Unassembled WGS sequence"/>
</dbReference>
<organism evidence="7 8">
    <name type="scientific">Isoalcanivorax beigongshangi</name>
    <dbReference type="NCBI Taxonomy" id="3238810"/>
    <lineage>
        <taxon>Bacteria</taxon>
        <taxon>Pseudomonadati</taxon>
        <taxon>Pseudomonadota</taxon>
        <taxon>Gammaproteobacteria</taxon>
        <taxon>Oceanospirillales</taxon>
        <taxon>Alcanivoracaceae</taxon>
        <taxon>Isoalcanivorax</taxon>
    </lineage>
</organism>
<accession>A0ABV4AF08</accession>
<name>A0ABV4AF08_9GAMM</name>
<evidence type="ECO:0000256" key="6">
    <source>
        <dbReference type="SAM" id="Phobius"/>
    </source>
</evidence>
<dbReference type="InterPro" id="IPR005598">
    <property type="entry name" value="ATP_synth_I"/>
</dbReference>
<keyword evidence="8" id="KW-1185">Reference proteome</keyword>
<gene>
    <name evidence="7" type="ORF">AB5I84_00670</name>
</gene>
<evidence type="ECO:0000256" key="4">
    <source>
        <dbReference type="ARBA" id="ARBA00022989"/>
    </source>
</evidence>
<reference evidence="7 8" key="1">
    <citation type="submission" date="2024-07" db="EMBL/GenBank/DDBJ databases">
        <authorList>
            <person name="Ren Q."/>
        </authorList>
    </citation>
    <scope>NUCLEOTIDE SEQUENCE [LARGE SCALE GENOMIC DNA]</scope>
    <source>
        <strain evidence="7 8">REN37</strain>
    </source>
</reference>
<evidence type="ECO:0000313" key="8">
    <source>
        <dbReference type="Proteomes" id="UP001562065"/>
    </source>
</evidence>
<evidence type="ECO:0000256" key="5">
    <source>
        <dbReference type="ARBA" id="ARBA00023136"/>
    </source>
</evidence>
<proteinExistence type="predicted"/>
<evidence type="ECO:0000256" key="1">
    <source>
        <dbReference type="ARBA" id="ARBA00004651"/>
    </source>
</evidence>
<feature type="transmembrane region" description="Helical" evidence="6">
    <location>
        <begin position="90"/>
        <end position="110"/>
    </location>
</feature>
<evidence type="ECO:0000313" key="7">
    <source>
        <dbReference type="EMBL" id="MEY1660656.1"/>
    </source>
</evidence>
<keyword evidence="4 6" id="KW-1133">Transmembrane helix</keyword>
<keyword evidence="3 6" id="KW-0812">Transmembrane</keyword>
<sequence>MFAQLVAMLVMAVACALLFGPFSGLAAFWGGAICLLAHAWAGYQMWLHPRLRIPRHQAGSAIRAEMGKVAITLLLFWLSFSEWPLLREQLAAGTLLTGFFVTQVAGWIWLVRATGAAAPPGSGNNTLDG</sequence>
<comment type="caution">
    <text evidence="7">The sequence shown here is derived from an EMBL/GenBank/DDBJ whole genome shotgun (WGS) entry which is preliminary data.</text>
</comment>
<keyword evidence="5 6" id="KW-0472">Membrane</keyword>
<evidence type="ECO:0000256" key="2">
    <source>
        <dbReference type="ARBA" id="ARBA00022475"/>
    </source>
</evidence>
<keyword evidence="2" id="KW-1003">Cell membrane</keyword>
<evidence type="ECO:0000256" key="3">
    <source>
        <dbReference type="ARBA" id="ARBA00022692"/>
    </source>
</evidence>
<dbReference type="EMBL" id="JBGCUO010000001">
    <property type="protein sequence ID" value="MEY1660656.1"/>
    <property type="molecule type" value="Genomic_DNA"/>
</dbReference>
<comment type="subcellular location">
    <subcellularLocation>
        <location evidence="1">Cell membrane</location>
        <topology evidence="1">Multi-pass membrane protein</topology>
    </subcellularLocation>
</comment>